<accession>A0ABY6FUN1</accession>
<dbReference type="InterPro" id="IPR036291">
    <property type="entry name" value="NAD(P)-bd_dom_sf"/>
</dbReference>
<comment type="similarity">
    <text evidence="1">Belongs to the Gfo/Idh/MocA family.</text>
</comment>
<feature type="domain" description="Gfo/Idh/MocA-like oxidoreductase N-terminal" evidence="4">
    <location>
        <begin position="28"/>
        <end position="151"/>
    </location>
</feature>
<proteinExistence type="inferred from homology"/>
<protein>
    <submittedName>
        <fullName evidence="6">Gfo/Idh/MocA family oxidoreductase</fullName>
    </submittedName>
</protein>
<keyword evidence="3" id="KW-0520">NAD</keyword>
<gene>
    <name evidence="6" type="ORF">N9A08_04465</name>
</gene>
<dbReference type="Pfam" id="PF22725">
    <property type="entry name" value="GFO_IDH_MocA_C3"/>
    <property type="match status" value="1"/>
</dbReference>
<dbReference type="SUPFAM" id="SSF55347">
    <property type="entry name" value="Glyceraldehyde-3-phosphate dehydrogenase-like, C-terminal domain"/>
    <property type="match status" value="1"/>
</dbReference>
<dbReference type="InterPro" id="IPR055170">
    <property type="entry name" value="GFO_IDH_MocA-like_dom"/>
</dbReference>
<feature type="domain" description="GFO/IDH/MocA-like oxidoreductase" evidence="5">
    <location>
        <begin position="164"/>
        <end position="278"/>
    </location>
</feature>
<name>A0ABY6FUN1_9MICC</name>
<dbReference type="InterPro" id="IPR000683">
    <property type="entry name" value="Gfo/Idh/MocA-like_OxRdtase_N"/>
</dbReference>
<evidence type="ECO:0000259" key="5">
    <source>
        <dbReference type="Pfam" id="PF22725"/>
    </source>
</evidence>
<dbReference type="PANTHER" id="PTHR22604:SF105">
    <property type="entry name" value="TRANS-1,2-DIHYDROBENZENE-1,2-DIOL DEHYDROGENASE"/>
    <property type="match status" value="1"/>
</dbReference>
<evidence type="ECO:0000259" key="4">
    <source>
        <dbReference type="Pfam" id="PF01408"/>
    </source>
</evidence>
<dbReference type="EMBL" id="CP106856">
    <property type="protein sequence ID" value="UYB36935.1"/>
    <property type="molecule type" value="Genomic_DNA"/>
</dbReference>
<keyword evidence="2" id="KW-0560">Oxidoreductase</keyword>
<organism evidence="6 7">
    <name type="scientific">Arthrobacter koreensis</name>
    <dbReference type="NCBI Taxonomy" id="199136"/>
    <lineage>
        <taxon>Bacteria</taxon>
        <taxon>Bacillati</taxon>
        <taxon>Actinomycetota</taxon>
        <taxon>Actinomycetes</taxon>
        <taxon>Micrococcales</taxon>
        <taxon>Micrococcaceae</taxon>
        <taxon>Arthrobacter</taxon>
    </lineage>
</organism>
<dbReference type="Pfam" id="PF01408">
    <property type="entry name" value="GFO_IDH_MocA"/>
    <property type="match status" value="1"/>
</dbReference>
<dbReference type="SUPFAM" id="SSF51735">
    <property type="entry name" value="NAD(P)-binding Rossmann-fold domains"/>
    <property type="match status" value="1"/>
</dbReference>
<dbReference type="Proteomes" id="UP001063368">
    <property type="component" value="Chromosome"/>
</dbReference>
<evidence type="ECO:0000256" key="2">
    <source>
        <dbReference type="ARBA" id="ARBA00023002"/>
    </source>
</evidence>
<dbReference type="Gene3D" id="3.40.50.720">
    <property type="entry name" value="NAD(P)-binding Rossmann-like Domain"/>
    <property type="match status" value="1"/>
</dbReference>
<dbReference type="InterPro" id="IPR050984">
    <property type="entry name" value="Gfo/Idh/MocA_domain"/>
</dbReference>
<reference evidence="6" key="1">
    <citation type="submission" date="2022-09" db="EMBL/GenBank/DDBJ databases">
        <authorList>
            <person name="Li D."/>
            <person name="Cheng J."/>
            <person name="Li Y."/>
        </authorList>
    </citation>
    <scope>NUCLEOTIDE SEQUENCE</scope>
    <source>
        <strain evidence="6">DL</strain>
    </source>
</reference>
<sequence length="374" mass="40491">MNAPQFIRTPPCVLQGAPSPVQATGRTLRWGVVATGRIAGRVTEDIARLEDAVLQAVSSRSEATAVDFADRFGFASSYYDDEARGKGYRQLFADPEVDVVYIASPHAQHYELAREALEAGKHVLCEKSITINAAELADLIEIAGRRGVFLMEAVWTRFLPCINRLWEIISSGELGEIQWVQADLGFPAPYDPASRLWDPAAGGGALLDLTVYPLTLAVGALGFPQRVQASGTLNADGVDTQNALNLGYDSGAQAQLTSSLLASGPRTATICGSEGWVRTGAPLHNPVELHIHQHMGPSRTERFQQVGNGYTYELREVTRCIQEGLAESPTMPLSDSLQTMQFFDEVRAQIGVRYPNDERPAASLQGAGKLHDSA</sequence>
<evidence type="ECO:0000313" key="6">
    <source>
        <dbReference type="EMBL" id="UYB36935.1"/>
    </source>
</evidence>
<evidence type="ECO:0000256" key="1">
    <source>
        <dbReference type="ARBA" id="ARBA00010928"/>
    </source>
</evidence>
<keyword evidence="7" id="KW-1185">Reference proteome</keyword>
<evidence type="ECO:0000313" key="7">
    <source>
        <dbReference type="Proteomes" id="UP001063368"/>
    </source>
</evidence>
<dbReference type="Gene3D" id="3.30.360.10">
    <property type="entry name" value="Dihydrodipicolinate Reductase, domain 2"/>
    <property type="match status" value="1"/>
</dbReference>
<dbReference type="PANTHER" id="PTHR22604">
    <property type="entry name" value="OXIDOREDUCTASES"/>
    <property type="match status" value="1"/>
</dbReference>
<dbReference type="RefSeq" id="WP_263128522.1">
    <property type="nucleotide sequence ID" value="NZ_CP106856.1"/>
</dbReference>
<evidence type="ECO:0000256" key="3">
    <source>
        <dbReference type="ARBA" id="ARBA00023027"/>
    </source>
</evidence>